<feature type="transmembrane region" description="Helical" evidence="6">
    <location>
        <begin position="203"/>
        <end position="224"/>
    </location>
</feature>
<evidence type="ECO:0000256" key="4">
    <source>
        <dbReference type="ARBA" id="ARBA00022989"/>
    </source>
</evidence>
<feature type="transmembrane region" description="Helical" evidence="6">
    <location>
        <begin position="488"/>
        <end position="513"/>
    </location>
</feature>
<dbReference type="AlphaFoldDB" id="A0AA41ULK0"/>
<feature type="transmembrane region" description="Helical" evidence="6">
    <location>
        <begin position="244"/>
        <end position="264"/>
    </location>
</feature>
<feature type="transmembrane region" description="Helical" evidence="6">
    <location>
        <begin position="174"/>
        <end position="191"/>
    </location>
</feature>
<comment type="caution">
    <text evidence="7">The sequence shown here is derived from an EMBL/GenBank/DDBJ whole genome shotgun (WGS) entry which is preliminary data.</text>
</comment>
<evidence type="ECO:0000313" key="8">
    <source>
        <dbReference type="Proteomes" id="UP001165341"/>
    </source>
</evidence>
<evidence type="ECO:0000256" key="6">
    <source>
        <dbReference type="SAM" id="Phobius"/>
    </source>
</evidence>
<dbReference type="Pfam" id="PF13520">
    <property type="entry name" value="AA_permease_2"/>
    <property type="match status" value="1"/>
</dbReference>
<organism evidence="7 8">
    <name type="scientific">Cryobacterium zhongshanensis</name>
    <dbReference type="NCBI Taxonomy" id="2928153"/>
    <lineage>
        <taxon>Bacteria</taxon>
        <taxon>Bacillati</taxon>
        <taxon>Actinomycetota</taxon>
        <taxon>Actinomycetes</taxon>
        <taxon>Micrococcales</taxon>
        <taxon>Microbacteriaceae</taxon>
        <taxon>Cryobacterium</taxon>
    </lineage>
</organism>
<feature type="transmembrane region" description="Helical" evidence="6">
    <location>
        <begin position="325"/>
        <end position="347"/>
    </location>
</feature>
<feature type="transmembrane region" description="Helical" evidence="6">
    <location>
        <begin position="284"/>
        <end position="305"/>
    </location>
</feature>
<dbReference type="Gene3D" id="1.20.1740.10">
    <property type="entry name" value="Amino acid/polyamine transporter I"/>
    <property type="match status" value="1"/>
</dbReference>
<keyword evidence="3 6" id="KW-0812">Transmembrane</keyword>
<dbReference type="EMBL" id="JALGAR010000004">
    <property type="protein sequence ID" value="MCI4658971.1"/>
    <property type="molecule type" value="Genomic_DNA"/>
</dbReference>
<dbReference type="RefSeq" id="WP_134534507.1">
    <property type="nucleotide sequence ID" value="NZ_JALGAR010000004.1"/>
</dbReference>
<feature type="transmembrane region" description="Helical" evidence="6">
    <location>
        <begin position="419"/>
        <end position="439"/>
    </location>
</feature>
<evidence type="ECO:0000256" key="1">
    <source>
        <dbReference type="ARBA" id="ARBA00004651"/>
    </source>
</evidence>
<gene>
    <name evidence="7" type="ORF">MQH31_14260</name>
</gene>
<name>A0AA41ULK0_9MICO</name>
<proteinExistence type="predicted"/>
<dbReference type="GO" id="GO:0022857">
    <property type="term" value="F:transmembrane transporter activity"/>
    <property type="evidence" value="ECO:0007669"/>
    <property type="project" value="InterPro"/>
</dbReference>
<dbReference type="InterPro" id="IPR002293">
    <property type="entry name" value="AA/rel_permease1"/>
</dbReference>
<dbReference type="PANTHER" id="PTHR42770:SF16">
    <property type="entry name" value="AMINO ACID PERMEASE"/>
    <property type="match status" value="1"/>
</dbReference>
<evidence type="ECO:0000256" key="5">
    <source>
        <dbReference type="ARBA" id="ARBA00023136"/>
    </source>
</evidence>
<accession>A0AA41ULK0</accession>
<dbReference type="PIRSF" id="PIRSF006060">
    <property type="entry name" value="AA_transporter"/>
    <property type="match status" value="1"/>
</dbReference>
<feature type="transmembrane region" description="Helical" evidence="6">
    <location>
        <begin position="389"/>
        <end position="413"/>
    </location>
</feature>
<dbReference type="Proteomes" id="UP001165341">
    <property type="component" value="Unassembled WGS sequence"/>
</dbReference>
<feature type="transmembrane region" description="Helical" evidence="6">
    <location>
        <begin position="134"/>
        <end position="154"/>
    </location>
</feature>
<evidence type="ECO:0000256" key="3">
    <source>
        <dbReference type="ARBA" id="ARBA00022692"/>
    </source>
</evidence>
<keyword evidence="4 6" id="KW-1133">Transmembrane helix</keyword>
<keyword evidence="5 6" id="KW-0472">Membrane</keyword>
<keyword evidence="2" id="KW-1003">Cell membrane</keyword>
<comment type="subcellular location">
    <subcellularLocation>
        <location evidence="1">Cell membrane</location>
        <topology evidence="1">Multi-pass membrane protein</topology>
    </subcellularLocation>
</comment>
<protein>
    <submittedName>
        <fullName evidence="7">APC family permease</fullName>
    </submittedName>
</protein>
<feature type="transmembrane region" description="Helical" evidence="6">
    <location>
        <begin position="48"/>
        <end position="67"/>
    </location>
</feature>
<feature type="transmembrane region" description="Helical" evidence="6">
    <location>
        <begin position="451"/>
        <end position="476"/>
    </location>
</feature>
<keyword evidence="8" id="KW-1185">Reference proteome</keyword>
<evidence type="ECO:0000256" key="2">
    <source>
        <dbReference type="ARBA" id="ARBA00022475"/>
    </source>
</evidence>
<dbReference type="PANTHER" id="PTHR42770">
    <property type="entry name" value="AMINO ACID TRANSPORTER-RELATED"/>
    <property type="match status" value="1"/>
</dbReference>
<feature type="transmembrane region" description="Helical" evidence="6">
    <location>
        <begin position="82"/>
        <end position="100"/>
    </location>
</feature>
<dbReference type="GO" id="GO:0005886">
    <property type="term" value="C:plasma membrane"/>
    <property type="evidence" value="ECO:0007669"/>
    <property type="project" value="UniProtKB-SubCell"/>
</dbReference>
<dbReference type="InterPro" id="IPR050367">
    <property type="entry name" value="APC_superfamily"/>
</dbReference>
<evidence type="ECO:0000313" key="7">
    <source>
        <dbReference type="EMBL" id="MCI4658971.1"/>
    </source>
</evidence>
<reference evidence="7" key="1">
    <citation type="submission" date="2022-03" db="EMBL/GenBank/DDBJ databases">
        <title>Cryobacterium sp. nov. strain ZS14-85, isolated from Antarctic soil.</title>
        <authorList>
            <person name="Li J."/>
            <person name="Niu G."/>
        </authorList>
    </citation>
    <scope>NUCLEOTIDE SEQUENCE</scope>
    <source>
        <strain evidence="7">ZS14-85</strain>
    </source>
</reference>
<sequence length="534" mass="55889">MTEQSTRGSAPTSSQPFTDIHLVHSATTHDEAGSKHGITKKGLKGGQLGLLAVVVLGISSVAPAYSLTSSLGATVAEVGKQLPAVFIVAFIPMILVALAYRELNADSPDSGTSFTWTTKAFGPFVGWMSGWGMLAANIIVLSSLAGVAVSFFYVFLGEVFANPDLAALADNTGINIVTCLAFVALAVWVSYRGLHATKLVQYSMVGFQILVLLIFSVSAVVNATNGASTTALAFDWSWFDPTQVGSFSQFAAGISLAIFVYWGWDVCLTVNEETKGKKGTAGKAGTLTALVVLGLYLVLIVATMMVSGVGTEGIGLSNPDNQGNIFAAIAGPVMGPIAILMSMAVLASSASSLQSTMASPARTLLSMAHYHALPPQFAGVSKRFGSPGFATIAAGSIAAGFYAVMTLISVNVLNDTIQSLGLMICFYYALTSFACVWYFRQSLFSSVRNFFMRLLVPAAGGLILTIVFVQTAVSAWSPDFGSGSELFGVGLVFVIGVGLLVLGLAVMGLTFLARPSFFRGETLRQDTPALVVPE</sequence>